<keyword evidence="6" id="KW-1003">Cell membrane</keyword>
<feature type="transmembrane region" description="Helical" evidence="18">
    <location>
        <begin position="222"/>
        <end position="247"/>
    </location>
</feature>
<dbReference type="InterPro" id="IPR001220">
    <property type="entry name" value="Legume_lectin_dom"/>
</dbReference>
<evidence type="ECO:0000256" key="16">
    <source>
        <dbReference type="ARBA" id="ARBA00023180"/>
    </source>
</evidence>
<evidence type="ECO:0000256" key="1">
    <source>
        <dbReference type="ARBA" id="ARBA00004236"/>
    </source>
</evidence>
<keyword evidence="7" id="KW-0418">Kinase</keyword>
<dbReference type="Proteomes" id="UP000187203">
    <property type="component" value="Unassembled WGS sequence"/>
</dbReference>
<evidence type="ECO:0000256" key="10">
    <source>
        <dbReference type="ARBA" id="ARBA00022734"/>
    </source>
</evidence>
<evidence type="ECO:0000256" key="13">
    <source>
        <dbReference type="ARBA" id="ARBA00022989"/>
    </source>
</evidence>
<dbReference type="AlphaFoldDB" id="A0A1R3KL54"/>
<dbReference type="Pfam" id="PF00139">
    <property type="entry name" value="Lectin_legB"/>
    <property type="match status" value="1"/>
</dbReference>
<keyword evidence="7" id="KW-0808">Transferase</keyword>
<evidence type="ECO:0000256" key="18">
    <source>
        <dbReference type="SAM" id="Phobius"/>
    </source>
</evidence>
<evidence type="ECO:0000256" key="11">
    <source>
        <dbReference type="ARBA" id="ARBA00022741"/>
    </source>
</evidence>
<dbReference type="EC" id="2.7.11.1" evidence="5"/>
<dbReference type="Pfam" id="PF07714">
    <property type="entry name" value="PK_Tyr_Ser-Thr"/>
    <property type="match status" value="1"/>
</dbReference>
<dbReference type="GO" id="GO:0005886">
    <property type="term" value="C:plasma membrane"/>
    <property type="evidence" value="ECO:0007669"/>
    <property type="project" value="UniProtKB-SubCell"/>
</dbReference>
<evidence type="ECO:0000256" key="5">
    <source>
        <dbReference type="ARBA" id="ARBA00012513"/>
    </source>
</evidence>
<dbReference type="InterPro" id="IPR013320">
    <property type="entry name" value="ConA-like_dom_sf"/>
</dbReference>
<comment type="similarity">
    <text evidence="4">In the C-terminal section; belongs to the protein kinase superfamily. Ser/Thr protein kinase family.</text>
</comment>
<evidence type="ECO:0000256" key="6">
    <source>
        <dbReference type="ARBA" id="ARBA00022475"/>
    </source>
</evidence>
<dbReference type="Gene3D" id="3.30.200.20">
    <property type="entry name" value="Phosphorylase Kinase, domain 1"/>
    <property type="match status" value="1"/>
</dbReference>
<evidence type="ECO:0000256" key="2">
    <source>
        <dbReference type="ARBA" id="ARBA00004479"/>
    </source>
</evidence>
<comment type="similarity">
    <text evidence="3">In the N-terminal section; belongs to the leguminous lectin family.</text>
</comment>
<comment type="caution">
    <text evidence="20">The sequence shown here is derived from an EMBL/GenBank/DDBJ whole genome shotgun (WGS) entry which is preliminary data.</text>
</comment>
<keyword evidence="16" id="KW-0325">Glycoprotein</keyword>
<dbReference type="CDD" id="cd06899">
    <property type="entry name" value="lectin_legume_LecRK_Arcelin_ConA"/>
    <property type="match status" value="1"/>
</dbReference>
<dbReference type="SMART" id="SM00219">
    <property type="entry name" value="TyrKc"/>
    <property type="match status" value="1"/>
</dbReference>
<dbReference type="STRING" id="93759.A0A1R3KL54"/>
<dbReference type="InterPro" id="IPR017441">
    <property type="entry name" value="Protein_kinase_ATP_BS"/>
</dbReference>
<evidence type="ECO:0000313" key="20">
    <source>
        <dbReference type="EMBL" id="OMP07816.1"/>
    </source>
</evidence>
<comment type="subcellular location">
    <subcellularLocation>
        <location evidence="1">Cell membrane</location>
    </subcellularLocation>
    <subcellularLocation>
        <location evidence="2">Membrane</location>
        <topology evidence="2">Single-pass type I membrane protein</topology>
    </subcellularLocation>
</comment>
<dbReference type="PROSITE" id="PS00307">
    <property type="entry name" value="LECTIN_LEGUME_BETA"/>
    <property type="match status" value="1"/>
</dbReference>
<reference evidence="21" key="1">
    <citation type="submission" date="2013-09" db="EMBL/GenBank/DDBJ databases">
        <title>Corchorus olitorius genome sequencing.</title>
        <authorList>
            <person name="Alam M."/>
            <person name="Haque M.S."/>
            <person name="Islam M.S."/>
            <person name="Emdad E.M."/>
            <person name="Islam M.M."/>
            <person name="Ahmed B."/>
            <person name="Halim A."/>
            <person name="Hossen Q.M.M."/>
            <person name="Hossain M.Z."/>
            <person name="Ahmed R."/>
            <person name="Khan M.M."/>
            <person name="Islam R."/>
            <person name="Rashid M.M."/>
            <person name="Khan S.A."/>
            <person name="Rahman M.S."/>
            <person name="Alam M."/>
            <person name="Yahiya A.S."/>
            <person name="Khan M.S."/>
            <person name="Azam M.S."/>
            <person name="Haque T."/>
            <person name="Lashkar M.Z.H."/>
            <person name="Akhand A.I."/>
            <person name="Morshed G."/>
            <person name="Roy S."/>
            <person name="Uddin K.S."/>
            <person name="Rabeya T."/>
            <person name="Hossain A.S."/>
            <person name="Chowdhury A."/>
            <person name="Snigdha A.R."/>
            <person name="Mortoza M.S."/>
            <person name="Matin S.A."/>
            <person name="Hoque S.M.E."/>
            <person name="Islam M.K."/>
            <person name="Roy D.K."/>
            <person name="Haider R."/>
            <person name="Moosa M.M."/>
            <person name="Elias S.M."/>
            <person name="Hasan A.M."/>
            <person name="Jahan S."/>
            <person name="Shafiuddin M."/>
            <person name="Mahmood N."/>
            <person name="Shommy N.S."/>
        </authorList>
    </citation>
    <scope>NUCLEOTIDE SEQUENCE [LARGE SCALE GENOMIC DNA]</scope>
    <source>
        <strain evidence="21">cv. O-4</strain>
    </source>
</reference>
<keyword evidence="7" id="KW-0723">Serine/threonine-protein kinase</keyword>
<dbReference type="InterPro" id="IPR050528">
    <property type="entry name" value="L-type_Lectin-RKs"/>
</dbReference>
<evidence type="ECO:0000256" key="7">
    <source>
        <dbReference type="ARBA" id="ARBA00022527"/>
    </source>
</evidence>
<dbReference type="GO" id="GO:0004713">
    <property type="term" value="F:protein tyrosine kinase activity"/>
    <property type="evidence" value="ECO:0007669"/>
    <property type="project" value="InterPro"/>
</dbReference>
<name>A0A1R3KL54_9ROSI</name>
<evidence type="ECO:0000256" key="9">
    <source>
        <dbReference type="ARBA" id="ARBA00022729"/>
    </source>
</evidence>
<keyword evidence="9" id="KW-0732">Signal</keyword>
<feature type="binding site" evidence="17">
    <location>
        <position position="316"/>
    </location>
    <ligand>
        <name>ATP</name>
        <dbReference type="ChEBI" id="CHEBI:30616"/>
    </ligand>
</feature>
<keyword evidence="14 18" id="KW-0472">Membrane</keyword>
<dbReference type="OrthoDB" id="1913956at2759"/>
<organism evidence="20 21">
    <name type="scientific">Corchorus olitorius</name>
    <dbReference type="NCBI Taxonomy" id="93759"/>
    <lineage>
        <taxon>Eukaryota</taxon>
        <taxon>Viridiplantae</taxon>
        <taxon>Streptophyta</taxon>
        <taxon>Embryophyta</taxon>
        <taxon>Tracheophyta</taxon>
        <taxon>Spermatophyta</taxon>
        <taxon>Magnoliopsida</taxon>
        <taxon>eudicotyledons</taxon>
        <taxon>Gunneridae</taxon>
        <taxon>Pentapetalae</taxon>
        <taxon>rosids</taxon>
        <taxon>malvids</taxon>
        <taxon>Malvales</taxon>
        <taxon>Malvaceae</taxon>
        <taxon>Grewioideae</taxon>
        <taxon>Apeibeae</taxon>
        <taxon>Corchorus</taxon>
    </lineage>
</organism>
<keyword evidence="21" id="KW-1185">Reference proteome</keyword>
<evidence type="ECO:0000256" key="4">
    <source>
        <dbReference type="ARBA" id="ARBA00010217"/>
    </source>
</evidence>
<keyword evidence="15" id="KW-0675">Receptor</keyword>
<evidence type="ECO:0000313" key="21">
    <source>
        <dbReference type="Proteomes" id="UP000187203"/>
    </source>
</evidence>
<protein>
    <recommendedName>
        <fullName evidence="5">non-specific serine/threonine protein kinase</fullName>
        <ecNumber evidence="5">2.7.11.1</ecNumber>
    </recommendedName>
</protein>
<dbReference type="Gene3D" id="2.60.120.200">
    <property type="match status" value="1"/>
</dbReference>
<accession>A0A1R3KL54</accession>
<keyword evidence="8 18" id="KW-0812">Transmembrane</keyword>
<evidence type="ECO:0000256" key="12">
    <source>
        <dbReference type="ARBA" id="ARBA00022840"/>
    </source>
</evidence>
<keyword evidence="11 17" id="KW-0547">Nucleotide-binding</keyword>
<dbReference type="InterPro" id="IPR001245">
    <property type="entry name" value="Ser-Thr/Tyr_kinase_cat_dom"/>
</dbReference>
<keyword evidence="10" id="KW-0430">Lectin</keyword>
<evidence type="ECO:0000256" key="3">
    <source>
        <dbReference type="ARBA" id="ARBA00008536"/>
    </source>
</evidence>
<evidence type="ECO:0000256" key="14">
    <source>
        <dbReference type="ARBA" id="ARBA00023136"/>
    </source>
</evidence>
<keyword evidence="12 17" id="KW-0067">ATP-binding</keyword>
<evidence type="ECO:0000259" key="19">
    <source>
        <dbReference type="PROSITE" id="PS50011"/>
    </source>
</evidence>
<evidence type="ECO:0000256" key="17">
    <source>
        <dbReference type="PROSITE-ProRule" id="PRU10141"/>
    </source>
</evidence>
<dbReference type="InterPro" id="IPR011009">
    <property type="entry name" value="Kinase-like_dom_sf"/>
</dbReference>
<keyword evidence="13 18" id="KW-1133">Transmembrane helix</keyword>
<gene>
    <name evidence="20" type="ORF">COLO4_07026</name>
</gene>
<dbReference type="InterPro" id="IPR000719">
    <property type="entry name" value="Prot_kinase_dom"/>
</dbReference>
<feature type="domain" description="Protein kinase" evidence="19">
    <location>
        <begin position="289"/>
        <end position="445"/>
    </location>
</feature>
<dbReference type="GO" id="GO:0030246">
    <property type="term" value="F:carbohydrate binding"/>
    <property type="evidence" value="ECO:0007669"/>
    <property type="project" value="UniProtKB-KW"/>
</dbReference>
<evidence type="ECO:0000256" key="15">
    <source>
        <dbReference type="ARBA" id="ARBA00023170"/>
    </source>
</evidence>
<dbReference type="PROSITE" id="PS50011">
    <property type="entry name" value="PROTEIN_KINASE_DOM"/>
    <property type="match status" value="1"/>
</dbReference>
<dbReference type="InterPro" id="IPR020635">
    <property type="entry name" value="Tyr_kinase_cat_dom"/>
</dbReference>
<dbReference type="PANTHER" id="PTHR27007">
    <property type="match status" value="1"/>
</dbReference>
<dbReference type="InterPro" id="IPR019825">
    <property type="entry name" value="Lectin_legB_Mn/Ca_BS"/>
</dbReference>
<sequence length="445" mass="48931">MAGALQVTPDVNGPSLSNNSGRILYNQPFKLWNIGGDMKASFKSSFVFNIYPVSSPPGDGLAFILTQETSLPLNSGGQWLGIINSTTTGSTNIVAVEFDTRKSYAEDIDDNHVGIDVRSAVSMNSRSLSDLGLNLSSGMDIMATVQYDADSTTLRIFVSSGDHGPDQEPLLSGHLDLSDYLPQDVYVGFSASTGVNATQLNIVKSWNFTSYEISNKKSVNRLWIWITVSVISVSLLILLVLLFRLYWKRKQERELLEEDQSEIELKIQNSSTAPQKFHLKELKFATQDFSLMNKLGKGGFGTVYKGILGNKAVAVKRISKNSRHGKQDFIAEVTSIGNLHHKNLVKLIGWMDSLNLVLDSRINEDADKEQIKSVLMLGLACCHPNPYERPSMKSVLKVLTGEVEPPEVAVEKPAFMWPVSVPLGEVCSVSMNGGQYTAMTELSGR</sequence>
<proteinExistence type="inferred from homology"/>
<dbReference type="GO" id="GO:0004674">
    <property type="term" value="F:protein serine/threonine kinase activity"/>
    <property type="evidence" value="ECO:0007669"/>
    <property type="project" value="UniProtKB-KW"/>
</dbReference>
<dbReference type="SUPFAM" id="SSF49899">
    <property type="entry name" value="Concanavalin A-like lectins/glucanases"/>
    <property type="match status" value="1"/>
</dbReference>
<dbReference type="SUPFAM" id="SSF56112">
    <property type="entry name" value="Protein kinase-like (PK-like)"/>
    <property type="match status" value="1"/>
</dbReference>
<dbReference type="EMBL" id="AWUE01013036">
    <property type="protein sequence ID" value="OMP07816.1"/>
    <property type="molecule type" value="Genomic_DNA"/>
</dbReference>
<dbReference type="GO" id="GO:0005524">
    <property type="term" value="F:ATP binding"/>
    <property type="evidence" value="ECO:0007669"/>
    <property type="project" value="UniProtKB-UniRule"/>
</dbReference>
<evidence type="ECO:0000256" key="8">
    <source>
        <dbReference type="ARBA" id="ARBA00022692"/>
    </source>
</evidence>
<dbReference type="PROSITE" id="PS00107">
    <property type="entry name" value="PROTEIN_KINASE_ATP"/>
    <property type="match status" value="1"/>
</dbReference>